<dbReference type="Proteomes" id="UP000007266">
    <property type="component" value="Linkage group 7"/>
</dbReference>
<keyword evidence="1" id="KW-1133">Transmembrane helix</keyword>
<organism evidence="2 3">
    <name type="scientific">Tribolium castaneum</name>
    <name type="common">Red flour beetle</name>
    <dbReference type="NCBI Taxonomy" id="7070"/>
    <lineage>
        <taxon>Eukaryota</taxon>
        <taxon>Metazoa</taxon>
        <taxon>Ecdysozoa</taxon>
        <taxon>Arthropoda</taxon>
        <taxon>Hexapoda</taxon>
        <taxon>Insecta</taxon>
        <taxon>Pterygota</taxon>
        <taxon>Neoptera</taxon>
        <taxon>Endopterygota</taxon>
        <taxon>Coleoptera</taxon>
        <taxon>Polyphaga</taxon>
        <taxon>Cucujiformia</taxon>
        <taxon>Tenebrionidae</taxon>
        <taxon>Tenebrionidae incertae sedis</taxon>
        <taxon>Tribolium</taxon>
    </lineage>
</organism>
<evidence type="ECO:0000256" key="1">
    <source>
        <dbReference type="SAM" id="Phobius"/>
    </source>
</evidence>
<accession>A0A139WFS8</accession>
<dbReference type="InParanoid" id="A0A139WFS8"/>
<dbReference type="AlphaFoldDB" id="A0A139WFS8"/>
<evidence type="ECO:0000313" key="3">
    <source>
        <dbReference type="Proteomes" id="UP000007266"/>
    </source>
</evidence>
<reference evidence="2 3" key="2">
    <citation type="journal article" date="2010" name="Nucleic Acids Res.">
        <title>BeetleBase in 2010: revisions to provide comprehensive genomic information for Tribolium castaneum.</title>
        <authorList>
            <person name="Kim H.S."/>
            <person name="Murphy T."/>
            <person name="Xia J."/>
            <person name="Caragea D."/>
            <person name="Park Y."/>
            <person name="Beeman R.W."/>
            <person name="Lorenzen M.D."/>
            <person name="Butcher S."/>
            <person name="Manak J.R."/>
            <person name="Brown S.J."/>
        </authorList>
    </citation>
    <scope>GENOME REANNOTATION</scope>
    <source>
        <strain evidence="2 3">Georgia GA2</strain>
    </source>
</reference>
<name>A0A139WFS8_TRICA</name>
<evidence type="ECO:0000313" key="2">
    <source>
        <dbReference type="EMBL" id="KYB26792.1"/>
    </source>
</evidence>
<gene>
    <name evidence="2" type="primary">AUGUSTUS-3.0.2_34754</name>
    <name evidence="2" type="ORF">TcasGA2_TC034754</name>
</gene>
<feature type="transmembrane region" description="Helical" evidence="1">
    <location>
        <begin position="24"/>
        <end position="50"/>
    </location>
</feature>
<proteinExistence type="predicted"/>
<keyword evidence="1" id="KW-0812">Transmembrane</keyword>
<reference evidence="2 3" key="1">
    <citation type="journal article" date="2008" name="Nature">
        <title>The genome of the model beetle and pest Tribolium castaneum.</title>
        <authorList>
            <consortium name="Tribolium Genome Sequencing Consortium"/>
            <person name="Richards S."/>
            <person name="Gibbs R.A."/>
            <person name="Weinstock G.M."/>
            <person name="Brown S.J."/>
            <person name="Denell R."/>
            <person name="Beeman R.W."/>
            <person name="Gibbs R."/>
            <person name="Beeman R.W."/>
            <person name="Brown S.J."/>
            <person name="Bucher G."/>
            <person name="Friedrich M."/>
            <person name="Grimmelikhuijzen C.J."/>
            <person name="Klingler M."/>
            <person name="Lorenzen M."/>
            <person name="Richards S."/>
            <person name="Roth S."/>
            <person name="Schroder R."/>
            <person name="Tautz D."/>
            <person name="Zdobnov E.M."/>
            <person name="Muzny D."/>
            <person name="Gibbs R.A."/>
            <person name="Weinstock G.M."/>
            <person name="Attaway T."/>
            <person name="Bell S."/>
            <person name="Buhay C.J."/>
            <person name="Chandrabose M.N."/>
            <person name="Chavez D."/>
            <person name="Clerk-Blankenburg K.P."/>
            <person name="Cree A."/>
            <person name="Dao M."/>
            <person name="Davis C."/>
            <person name="Chacko J."/>
            <person name="Dinh H."/>
            <person name="Dugan-Rocha S."/>
            <person name="Fowler G."/>
            <person name="Garner T.T."/>
            <person name="Garnes J."/>
            <person name="Gnirke A."/>
            <person name="Hawes A."/>
            <person name="Hernandez J."/>
            <person name="Hines S."/>
            <person name="Holder M."/>
            <person name="Hume J."/>
            <person name="Jhangiani S.N."/>
            <person name="Joshi V."/>
            <person name="Khan Z.M."/>
            <person name="Jackson L."/>
            <person name="Kovar C."/>
            <person name="Kowis A."/>
            <person name="Lee S."/>
            <person name="Lewis L.R."/>
            <person name="Margolis J."/>
            <person name="Morgan M."/>
            <person name="Nazareth L.V."/>
            <person name="Nguyen N."/>
            <person name="Okwuonu G."/>
            <person name="Parker D."/>
            <person name="Richards S."/>
            <person name="Ruiz S.J."/>
            <person name="Santibanez J."/>
            <person name="Savard J."/>
            <person name="Scherer S.E."/>
            <person name="Schneider B."/>
            <person name="Sodergren E."/>
            <person name="Tautz D."/>
            <person name="Vattahil S."/>
            <person name="Villasana D."/>
            <person name="White C.S."/>
            <person name="Wright R."/>
            <person name="Park Y."/>
            <person name="Beeman R.W."/>
            <person name="Lord J."/>
            <person name="Oppert B."/>
            <person name="Lorenzen M."/>
            <person name="Brown S."/>
            <person name="Wang L."/>
            <person name="Savard J."/>
            <person name="Tautz D."/>
            <person name="Richards S."/>
            <person name="Weinstock G."/>
            <person name="Gibbs R.A."/>
            <person name="Liu Y."/>
            <person name="Worley K."/>
            <person name="Weinstock G."/>
            <person name="Elsik C.G."/>
            <person name="Reese J.T."/>
            <person name="Elhaik E."/>
            <person name="Landan G."/>
            <person name="Graur D."/>
            <person name="Arensburger P."/>
            <person name="Atkinson P."/>
            <person name="Beeman R.W."/>
            <person name="Beidler J."/>
            <person name="Brown S.J."/>
            <person name="Demuth J.P."/>
            <person name="Drury D.W."/>
            <person name="Du Y.Z."/>
            <person name="Fujiwara H."/>
            <person name="Lorenzen M."/>
            <person name="Maselli V."/>
            <person name="Osanai M."/>
            <person name="Park Y."/>
            <person name="Robertson H.M."/>
            <person name="Tu Z."/>
            <person name="Wang J.J."/>
            <person name="Wang S."/>
            <person name="Richards S."/>
            <person name="Song H."/>
            <person name="Zhang L."/>
            <person name="Sodergren E."/>
            <person name="Werner D."/>
            <person name="Stanke M."/>
            <person name="Morgenstern B."/>
            <person name="Solovyev V."/>
            <person name="Kosarev P."/>
            <person name="Brown G."/>
            <person name="Chen H.C."/>
            <person name="Ermolaeva O."/>
            <person name="Hlavina W."/>
            <person name="Kapustin Y."/>
            <person name="Kiryutin B."/>
            <person name="Kitts P."/>
            <person name="Maglott D."/>
            <person name="Pruitt K."/>
            <person name="Sapojnikov V."/>
            <person name="Souvorov A."/>
            <person name="Mackey A.J."/>
            <person name="Waterhouse R.M."/>
            <person name="Wyder S."/>
            <person name="Zdobnov E.M."/>
            <person name="Zdobnov E.M."/>
            <person name="Wyder S."/>
            <person name="Kriventseva E.V."/>
            <person name="Kadowaki T."/>
            <person name="Bork P."/>
            <person name="Aranda M."/>
            <person name="Bao R."/>
            <person name="Beermann A."/>
            <person name="Berns N."/>
            <person name="Bolognesi R."/>
            <person name="Bonneton F."/>
            <person name="Bopp D."/>
            <person name="Brown S.J."/>
            <person name="Bucher G."/>
            <person name="Butts T."/>
            <person name="Chaumot A."/>
            <person name="Denell R.E."/>
            <person name="Ferrier D.E."/>
            <person name="Friedrich M."/>
            <person name="Gordon C.M."/>
            <person name="Jindra M."/>
            <person name="Klingler M."/>
            <person name="Lan Q."/>
            <person name="Lattorff H.M."/>
            <person name="Laudet V."/>
            <person name="von Levetsow C."/>
            <person name="Liu Z."/>
            <person name="Lutz R."/>
            <person name="Lynch J.A."/>
            <person name="da Fonseca R.N."/>
            <person name="Posnien N."/>
            <person name="Reuter R."/>
            <person name="Roth S."/>
            <person name="Savard J."/>
            <person name="Schinko J.B."/>
            <person name="Schmitt C."/>
            <person name="Schoppmeier M."/>
            <person name="Schroder R."/>
            <person name="Shippy T.D."/>
            <person name="Simonnet F."/>
            <person name="Marques-Souza H."/>
            <person name="Tautz D."/>
            <person name="Tomoyasu Y."/>
            <person name="Trauner J."/>
            <person name="Van der Zee M."/>
            <person name="Vervoort M."/>
            <person name="Wittkopp N."/>
            <person name="Wimmer E.A."/>
            <person name="Yang X."/>
            <person name="Jones A.K."/>
            <person name="Sattelle D.B."/>
            <person name="Ebert P.R."/>
            <person name="Nelson D."/>
            <person name="Scott J.G."/>
            <person name="Beeman R.W."/>
            <person name="Muthukrishnan S."/>
            <person name="Kramer K.J."/>
            <person name="Arakane Y."/>
            <person name="Beeman R.W."/>
            <person name="Zhu Q."/>
            <person name="Hogenkamp D."/>
            <person name="Dixit R."/>
            <person name="Oppert B."/>
            <person name="Jiang H."/>
            <person name="Zou Z."/>
            <person name="Marshall J."/>
            <person name="Elpidina E."/>
            <person name="Vinokurov K."/>
            <person name="Oppert C."/>
            <person name="Zou Z."/>
            <person name="Evans J."/>
            <person name="Lu Z."/>
            <person name="Zhao P."/>
            <person name="Sumathipala N."/>
            <person name="Altincicek B."/>
            <person name="Vilcinskas A."/>
            <person name="Williams M."/>
            <person name="Hultmark D."/>
            <person name="Hetru C."/>
            <person name="Jiang H."/>
            <person name="Grimmelikhuijzen C.J."/>
            <person name="Hauser F."/>
            <person name="Cazzamali G."/>
            <person name="Williamson M."/>
            <person name="Park Y."/>
            <person name="Li B."/>
            <person name="Tanaka Y."/>
            <person name="Predel R."/>
            <person name="Neupert S."/>
            <person name="Schachtner J."/>
            <person name="Verleyen P."/>
            <person name="Raible F."/>
            <person name="Bork P."/>
            <person name="Friedrich M."/>
            <person name="Walden K.K."/>
            <person name="Robertson H.M."/>
            <person name="Angeli S."/>
            <person name="Foret S."/>
            <person name="Bucher G."/>
            <person name="Schuetz S."/>
            <person name="Maleszka R."/>
            <person name="Wimmer E.A."/>
            <person name="Beeman R.W."/>
            <person name="Lorenzen M."/>
            <person name="Tomoyasu Y."/>
            <person name="Miller S.C."/>
            <person name="Grossmann D."/>
            <person name="Bucher G."/>
        </authorList>
    </citation>
    <scope>NUCLEOTIDE SEQUENCE [LARGE SCALE GENOMIC DNA]</scope>
    <source>
        <strain evidence="2 3">Georgia GA2</strain>
    </source>
</reference>
<keyword evidence="3" id="KW-1185">Reference proteome</keyword>
<dbReference type="EMBL" id="KQ971351">
    <property type="protein sequence ID" value="KYB26792.1"/>
    <property type="molecule type" value="Genomic_DNA"/>
</dbReference>
<sequence>MMIFGFFNTVVSLTNNTTVKAMGVVAACVIFEIMMYVILGLTCVFISLIIQIHDIVELKPEKYLEDDTQTDQRQFKQYEDIYGGTDNNICCIVRPGNSITVEVYCTKNERRIRNNNNNTT</sequence>
<keyword evidence="1" id="KW-0472">Membrane</keyword>
<protein>
    <submittedName>
        <fullName evidence="2">Uncharacterized protein</fullName>
    </submittedName>
</protein>